<dbReference type="PANTHER" id="PTHR43289:SF6">
    <property type="entry name" value="SERINE_THREONINE-PROTEIN KINASE NEKL-3"/>
    <property type="match status" value="1"/>
</dbReference>
<dbReference type="PROSITE" id="PS00108">
    <property type="entry name" value="PROTEIN_KINASE_ST"/>
    <property type="match status" value="1"/>
</dbReference>
<dbReference type="CDD" id="cd14014">
    <property type="entry name" value="STKc_PknB_like"/>
    <property type="match status" value="1"/>
</dbReference>
<evidence type="ECO:0000256" key="5">
    <source>
        <dbReference type="ARBA" id="ARBA00022777"/>
    </source>
</evidence>
<keyword evidence="2" id="KW-0723">Serine/threonine-protein kinase</keyword>
<feature type="region of interest" description="Disordered" evidence="8">
    <location>
        <begin position="379"/>
        <end position="427"/>
    </location>
</feature>
<reference evidence="12" key="2">
    <citation type="submission" date="2024-06" db="EMBL/GenBank/DDBJ databases">
        <title>Micromonospora mangrovi CCTCC AA 2012012 genome sequences.</title>
        <authorList>
            <person name="Gao J."/>
        </authorList>
    </citation>
    <scope>NUCLEOTIDE SEQUENCE</scope>
    <source>
        <strain evidence="12">CCTCC AA 2012012</strain>
    </source>
</reference>
<feature type="region of interest" description="Disordered" evidence="8">
    <location>
        <begin position="277"/>
        <end position="327"/>
    </location>
</feature>
<reference evidence="11" key="1">
    <citation type="submission" date="2024-01" db="EMBL/GenBank/DDBJ databases">
        <title>The genome sequence of Micromonospora mangrovi CCTCC AA 2012012.</title>
        <authorList>
            <person name="Gao J."/>
        </authorList>
    </citation>
    <scope>NUCLEOTIDE SEQUENCE</scope>
    <source>
        <strain evidence="11">CCTCC AA 2012012</strain>
    </source>
</reference>
<dbReference type="EMBL" id="CP157762">
    <property type="protein sequence ID" value="XBP91768.1"/>
    <property type="molecule type" value="Genomic_DNA"/>
</dbReference>
<evidence type="ECO:0000259" key="10">
    <source>
        <dbReference type="PROSITE" id="PS50011"/>
    </source>
</evidence>
<keyword evidence="5 11" id="KW-0418">Kinase</keyword>
<evidence type="ECO:0000256" key="4">
    <source>
        <dbReference type="ARBA" id="ARBA00022741"/>
    </source>
</evidence>
<feature type="transmembrane region" description="Helical" evidence="9">
    <location>
        <begin position="435"/>
        <end position="455"/>
    </location>
</feature>
<proteinExistence type="predicted"/>
<dbReference type="Pfam" id="PF00069">
    <property type="entry name" value="Pkinase"/>
    <property type="match status" value="1"/>
</dbReference>
<gene>
    <name evidence="12" type="ORF">ABUL08_19280</name>
    <name evidence="11" type="ORF">VK199_19210</name>
</gene>
<keyword evidence="9" id="KW-0472">Membrane</keyword>
<feature type="region of interest" description="Disordered" evidence="8">
    <location>
        <begin position="461"/>
        <end position="514"/>
    </location>
</feature>
<evidence type="ECO:0000256" key="9">
    <source>
        <dbReference type="SAM" id="Phobius"/>
    </source>
</evidence>
<dbReference type="GO" id="GO:0004674">
    <property type="term" value="F:protein serine/threonine kinase activity"/>
    <property type="evidence" value="ECO:0007669"/>
    <property type="project" value="UniProtKB-KW"/>
</dbReference>
<evidence type="ECO:0000256" key="6">
    <source>
        <dbReference type="ARBA" id="ARBA00022840"/>
    </source>
</evidence>
<evidence type="ECO:0000256" key="3">
    <source>
        <dbReference type="ARBA" id="ARBA00022679"/>
    </source>
</evidence>
<keyword evidence="9" id="KW-0812">Transmembrane</keyword>
<keyword evidence="9" id="KW-1133">Transmembrane helix</keyword>
<dbReference type="PANTHER" id="PTHR43289">
    <property type="entry name" value="MITOGEN-ACTIVATED PROTEIN KINASE KINASE KINASE 20-RELATED"/>
    <property type="match status" value="1"/>
</dbReference>
<dbReference type="InterPro" id="IPR017441">
    <property type="entry name" value="Protein_kinase_ATP_BS"/>
</dbReference>
<feature type="domain" description="Protein kinase" evidence="10">
    <location>
        <begin position="13"/>
        <end position="267"/>
    </location>
</feature>
<dbReference type="PROSITE" id="PS00107">
    <property type="entry name" value="PROTEIN_KINASE_ATP"/>
    <property type="match status" value="1"/>
</dbReference>
<evidence type="ECO:0000256" key="2">
    <source>
        <dbReference type="ARBA" id="ARBA00022527"/>
    </source>
</evidence>
<dbReference type="SUPFAM" id="SSF56112">
    <property type="entry name" value="Protein kinase-like (PK-like)"/>
    <property type="match status" value="1"/>
</dbReference>
<dbReference type="SMART" id="SM00220">
    <property type="entry name" value="S_TKc"/>
    <property type="match status" value="1"/>
</dbReference>
<dbReference type="EMBL" id="CP159342">
    <property type="protein sequence ID" value="XCH72466.1"/>
    <property type="molecule type" value="Genomic_DNA"/>
</dbReference>
<evidence type="ECO:0000313" key="11">
    <source>
        <dbReference type="EMBL" id="XBP91768.1"/>
    </source>
</evidence>
<keyword evidence="6 7" id="KW-0067">ATP-binding</keyword>
<feature type="compositionally biased region" description="Low complexity" evidence="8">
    <location>
        <begin position="471"/>
        <end position="490"/>
    </location>
</feature>
<dbReference type="InterPro" id="IPR011009">
    <property type="entry name" value="Kinase-like_dom_sf"/>
</dbReference>
<evidence type="ECO:0000256" key="1">
    <source>
        <dbReference type="ARBA" id="ARBA00012513"/>
    </source>
</evidence>
<keyword evidence="3" id="KW-0808">Transferase</keyword>
<feature type="compositionally biased region" description="Gly residues" evidence="8">
    <location>
        <begin position="461"/>
        <end position="470"/>
    </location>
</feature>
<accession>A0AAU7M2U7</accession>
<organism evidence="11">
    <name type="scientific">Micromonospora sp. CCTCC AA 2012012</name>
    <dbReference type="NCBI Taxonomy" id="3111921"/>
    <lineage>
        <taxon>Bacteria</taxon>
        <taxon>Bacillati</taxon>
        <taxon>Actinomycetota</taxon>
        <taxon>Actinomycetes</taxon>
        <taxon>Micromonosporales</taxon>
        <taxon>Micromonosporaceae</taxon>
        <taxon>Micromonospora</taxon>
    </lineage>
</organism>
<dbReference type="InterPro" id="IPR008271">
    <property type="entry name" value="Ser/Thr_kinase_AS"/>
</dbReference>
<feature type="compositionally biased region" description="Low complexity" evidence="8">
    <location>
        <begin position="497"/>
        <end position="514"/>
    </location>
</feature>
<sequence length="664" mass="69901">MSNALPQLVADRYRLISPLGQGGMGRVWKARDEVLHRDVAIKELVPPPSLTPEERREMRERSLREARAIARLNNINVVRIFDVLRTDGDPWIVMEYVPSKSLQDTLAEDGPVSPAKAVEIGLGVLGALKAAHKAGVMHRDVKPGNVLLGDDGRVVLTDFGLATIPGDPNVTRTGMVLGSPAYIAPERAKDGTAGPEADLWSLGATLYAAVEGKSPYARPSAIATLAALATEPMPPPKNAGPLKPVLNGLLRKDPAERITADVAERLLRKAGGKRAKSISLLDGVRRPGPNGPREPRPPLVPAPRPADDRSDQQSVAPAPRQPEVSASAAVAGAAAAGAMAADDATAKVPAGADAGPTAKLGLPTSATVDVPEAALDDTRLDGSPVAADDTSVDAPPPARPTNPTSVMPAPVSPAQSTGRAVVVPGTKPDHKRRNVLIGVLVALLLLGVVVIVPLLNRGGGDSKGDGGQQAGGATTAAPTQSSAAGPTSQPAAPPPTNAAASPTPSASPSATPSAAGFTLPTGWRYYKGPNGFQVPLPDGWRSSNGRNSVTFTDPAGGRRLYMQWTDSPKKDAYADWREQEPNRRDYVNNYQLIGIKPCDYYRTCADWDWYQTSNGVKTHVRNRGVATASNRGYALRWEVADAQWAANLPNWEAITKGFKPDRVN</sequence>
<keyword evidence="4 7" id="KW-0547">Nucleotide-binding</keyword>
<evidence type="ECO:0000256" key="8">
    <source>
        <dbReference type="SAM" id="MobiDB-lite"/>
    </source>
</evidence>
<dbReference type="Gene3D" id="1.10.510.10">
    <property type="entry name" value="Transferase(Phosphotransferase) domain 1"/>
    <property type="match status" value="1"/>
</dbReference>
<feature type="binding site" evidence="7">
    <location>
        <position position="42"/>
    </location>
    <ligand>
        <name>ATP</name>
        <dbReference type="ChEBI" id="CHEBI:30616"/>
    </ligand>
</feature>
<dbReference type="RefSeq" id="WP_350931318.1">
    <property type="nucleotide sequence ID" value="NZ_CP157762.1"/>
</dbReference>
<dbReference type="PROSITE" id="PS50011">
    <property type="entry name" value="PROTEIN_KINASE_DOM"/>
    <property type="match status" value="1"/>
</dbReference>
<dbReference type="GO" id="GO:0005524">
    <property type="term" value="F:ATP binding"/>
    <property type="evidence" value="ECO:0007669"/>
    <property type="project" value="UniProtKB-UniRule"/>
</dbReference>
<feature type="compositionally biased region" description="Pro residues" evidence="8">
    <location>
        <begin position="289"/>
        <end position="304"/>
    </location>
</feature>
<dbReference type="AlphaFoldDB" id="A0AAU7M2U7"/>
<dbReference type="Gene3D" id="3.30.200.20">
    <property type="entry name" value="Phosphorylase Kinase, domain 1"/>
    <property type="match status" value="1"/>
</dbReference>
<name>A0AAU7M2U7_9ACTN</name>
<evidence type="ECO:0000313" key="12">
    <source>
        <dbReference type="EMBL" id="XCH72466.1"/>
    </source>
</evidence>
<dbReference type="InterPro" id="IPR000719">
    <property type="entry name" value="Prot_kinase_dom"/>
</dbReference>
<protein>
    <recommendedName>
        <fullName evidence="1">non-specific serine/threonine protein kinase</fullName>
        <ecNumber evidence="1">2.7.11.1</ecNumber>
    </recommendedName>
</protein>
<evidence type="ECO:0000256" key="7">
    <source>
        <dbReference type="PROSITE-ProRule" id="PRU10141"/>
    </source>
</evidence>
<dbReference type="EC" id="2.7.11.1" evidence="1"/>